<dbReference type="EMBL" id="CM056742">
    <property type="protein sequence ID" value="KAJ8676567.1"/>
    <property type="molecule type" value="Genomic_DNA"/>
</dbReference>
<comment type="caution">
    <text evidence="1">The sequence shown here is derived from an EMBL/GenBank/DDBJ whole genome shotgun (WGS) entry which is preliminary data.</text>
</comment>
<protein>
    <submittedName>
        <fullName evidence="1">Uncharacterized protein</fullName>
    </submittedName>
</protein>
<name>A0ACC2NZM6_9HYME</name>
<accession>A0ACC2NZM6</accession>
<reference evidence="1" key="1">
    <citation type="submission" date="2023-04" db="EMBL/GenBank/DDBJ databases">
        <title>A chromosome-level genome assembly of the parasitoid wasp Eretmocerus hayati.</title>
        <authorList>
            <person name="Zhong Y."/>
            <person name="Liu S."/>
            <person name="Liu Y."/>
        </authorList>
    </citation>
    <scope>NUCLEOTIDE SEQUENCE</scope>
    <source>
        <strain evidence="1">ZJU_SS_LIU_2023</strain>
    </source>
</reference>
<evidence type="ECO:0000313" key="1">
    <source>
        <dbReference type="EMBL" id="KAJ8676567.1"/>
    </source>
</evidence>
<sequence length="100" mass="11583">MPTIRSHIMDIVVCVVTLILEKTGKDEGSDDRINNRGRSNIIIYETLCSVAGYNQEIYVLKRFENKEQSPELILLKKLGIHCNWLKMRRTLFHTQPIPQG</sequence>
<organism evidence="1 2">
    <name type="scientific">Eretmocerus hayati</name>
    <dbReference type="NCBI Taxonomy" id="131215"/>
    <lineage>
        <taxon>Eukaryota</taxon>
        <taxon>Metazoa</taxon>
        <taxon>Ecdysozoa</taxon>
        <taxon>Arthropoda</taxon>
        <taxon>Hexapoda</taxon>
        <taxon>Insecta</taxon>
        <taxon>Pterygota</taxon>
        <taxon>Neoptera</taxon>
        <taxon>Endopterygota</taxon>
        <taxon>Hymenoptera</taxon>
        <taxon>Apocrita</taxon>
        <taxon>Proctotrupomorpha</taxon>
        <taxon>Chalcidoidea</taxon>
        <taxon>Aphelinidae</taxon>
        <taxon>Aphelininae</taxon>
        <taxon>Eretmocerus</taxon>
    </lineage>
</organism>
<gene>
    <name evidence="1" type="ORF">QAD02_012354</name>
</gene>
<evidence type="ECO:0000313" key="2">
    <source>
        <dbReference type="Proteomes" id="UP001239111"/>
    </source>
</evidence>
<proteinExistence type="predicted"/>
<keyword evidence="2" id="KW-1185">Reference proteome</keyword>
<dbReference type="Proteomes" id="UP001239111">
    <property type="component" value="Chromosome 2"/>
</dbReference>